<comment type="caution">
    <text evidence="1">The sequence shown here is derived from an EMBL/GenBank/DDBJ whole genome shotgun (WGS) entry which is preliminary data.</text>
</comment>
<proteinExistence type="predicted"/>
<reference evidence="1 2" key="1">
    <citation type="journal article" date="2019" name="Syst. Appl. Microbiol.">
        <title>Polyphasic characterization of two novel Lactobacillus spp. isolated from blown salami packages: Description of Lactobacillus halodurans sp. nov. and Lactobacillus salsicarnum sp. nov.</title>
        <authorList>
            <person name="Schuster J.A."/>
            <person name="Klingl A."/>
            <person name="Vogel R.F."/>
            <person name="Ehrmann M.A."/>
        </authorList>
    </citation>
    <scope>NUCLEOTIDE SEQUENCE [LARGE SCALE GENOMIC DNA]</scope>
    <source>
        <strain evidence="1 2">TMW 1.2118</strain>
    </source>
</reference>
<evidence type="ECO:0000313" key="1">
    <source>
        <dbReference type="EMBL" id="MQS52162.1"/>
    </source>
</evidence>
<dbReference type="AlphaFoldDB" id="A0A5P0ZGL0"/>
<protein>
    <submittedName>
        <fullName evidence="1">P27 family phage terminase small subunit</fullName>
    </submittedName>
</protein>
<gene>
    <name evidence="1" type="ORF">FHL02_03910</name>
</gene>
<organism evidence="1 2">
    <name type="scientific">Companilactobacillus mishanensis</name>
    <dbReference type="NCBI Taxonomy" id="2486008"/>
    <lineage>
        <taxon>Bacteria</taxon>
        <taxon>Bacillati</taxon>
        <taxon>Bacillota</taxon>
        <taxon>Bacilli</taxon>
        <taxon>Lactobacillales</taxon>
        <taxon>Lactobacillaceae</taxon>
        <taxon>Companilactobacillus</taxon>
    </lineage>
</organism>
<evidence type="ECO:0000313" key="2">
    <source>
        <dbReference type="Proteomes" id="UP000380386"/>
    </source>
</evidence>
<dbReference type="EMBL" id="VDFM01000003">
    <property type="protein sequence ID" value="MQS52162.1"/>
    <property type="molecule type" value="Genomic_DNA"/>
</dbReference>
<dbReference type="Pfam" id="PF05119">
    <property type="entry name" value="Terminase_4"/>
    <property type="match status" value="1"/>
</dbReference>
<accession>A0A5P0ZGL0</accession>
<name>A0A5P0ZGL0_9LACO</name>
<dbReference type="Proteomes" id="UP000380386">
    <property type="component" value="Unassembled WGS sequence"/>
</dbReference>
<dbReference type="RefSeq" id="WP_338080197.1">
    <property type="nucleotide sequence ID" value="NZ_VDFM01000003.1"/>
</dbReference>
<dbReference type="InterPro" id="IPR006448">
    <property type="entry name" value="Phage_term_ssu_P27"/>
</dbReference>
<sequence length="150" mass="17330">MGQKGRKYKLLEQSKANLTKQEQEAKFNAEVLASDGYKMLQTTPPKRLTGVARAEWKRIVPDLRNLPIRAVDRSQVEMYCVWYQQFYDITKKMATINDVDKRLKYLTALDKTSKNLKSAAAEIGLTLDSRMRMNVPKTDDKPKELKEIFG</sequence>